<keyword evidence="2" id="KW-1185">Reference proteome</keyword>
<dbReference type="AlphaFoldDB" id="A0ABD1CH73"/>
<sequence length="241" mass="26539">MLEQSKAVQDGDAFAKEAPLGQSGQIGHHVPAAGVGQGRVQCRQKRRRRLHRFLLWCKHSVSKMSMDQIKAKISRSTRLTELKISLNKIQSGLCAAGVLDGVACKVLVEPRVNRVDAAAFVLTDVTAKLVDSVVFVLAAVVRVGVFRRLKWSVQVGLGVNPFQEDFQGRCGHRLDRSVYLLGDQKSSLWIEVAIKCFRQVVLGDGRKAASKPPSTLARLRFRLPVCPCCICSSSYFVKIPA</sequence>
<proteinExistence type="predicted"/>
<organism evidence="1 2">
    <name type="scientific">Culex pipiens pipiens</name>
    <name type="common">Northern house mosquito</name>
    <dbReference type="NCBI Taxonomy" id="38569"/>
    <lineage>
        <taxon>Eukaryota</taxon>
        <taxon>Metazoa</taxon>
        <taxon>Ecdysozoa</taxon>
        <taxon>Arthropoda</taxon>
        <taxon>Hexapoda</taxon>
        <taxon>Insecta</taxon>
        <taxon>Pterygota</taxon>
        <taxon>Neoptera</taxon>
        <taxon>Endopterygota</taxon>
        <taxon>Diptera</taxon>
        <taxon>Nematocera</taxon>
        <taxon>Culicoidea</taxon>
        <taxon>Culicidae</taxon>
        <taxon>Culicinae</taxon>
        <taxon>Culicini</taxon>
        <taxon>Culex</taxon>
        <taxon>Culex</taxon>
    </lineage>
</organism>
<protein>
    <submittedName>
        <fullName evidence="1">Uncharacterized protein</fullName>
    </submittedName>
</protein>
<dbReference type="EMBL" id="JBEHCU010012248">
    <property type="protein sequence ID" value="KAL1375742.1"/>
    <property type="molecule type" value="Genomic_DNA"/>
</dbReference>
<comment type="caution">
    <text evidence="1">The sequence shown here is derived from an EMBL/GenBank/DDBJ whole genome shotgun (WGS) entry which is preliminary data.</text>
</comment>
<name>A0ABD1CH73_CULPP</name>
<gene>
    <name evidence="1" type="ORF">pipiens_004598</name>
</gene>
<accession>A0ABD1CH73</accession>
<evidence type="ECO:0000313" key="1">
    <source>
        <dbReference type="EMBL" id="KAL1375742.1"/>
    </source>
</evidence>
<reference evidence="1 2" key="1">
    <citation type="submission" date="2024-05" db="EMBL/GenBank/DDBJ databases">
        <title>Culex pipiens pipiens assembly and annotation.</title>
        <authorList>
            <person name="Alout H."/>
            <person name="Durand T."/>
        </authorList>
    </citation>
    <scope>NUCLEOTIDE SEQUENCE [LARGE SCALE GENOMIC DNA]</scope>
    <source>
        <strain evidence="1">HA-2024</strain>
        <tissue evidence="1">Whole body</tissue>
    </source>
</reference>
<dbReference type="Proteomes" id="UP001562425">
    <property type="component" value="Unassembled WGS sequence"/>
</dbReference>
<evidence type="ECO:0000313" key="2">
    <source>
        <dbReference type="Proteomes" id="UP001562425"/>
    </source>
</evidence>